<name>A0A1H3GFH4_9PSED</name>
<evidence type="ECO:0000313" key="2">
    <source>
        <dbReference type="Proteomes" id="UP000182902"/>
    </source>
</evidence>
<protein>
    <submittedName>
        <fullName evidence="1">Uncharacterized protein</fullName>
    </submittedName>
</protein>
<sequence>MGYQPSYGFLKDCLYRSESYKVTLADAYR</sequence>
<reference evidence="1 2" key="1">
    <citation type="submission" date="2016-10" db="EMBL/GenBank/DDBJ databases">
        <authorList>
            <person name="de Groot N.N."/>
        </authorList>
    </citation>
    <scope>NUCLEOTIDE SEQUENCE [LARGE SCALE GENOMIC DNA]</scope>
    <source>
        <strain evidence="1 2">ICMP 14252</strain>
    </source>
</reference>
<dbReference type="EMBL" id="FNOX01000002">
    <property type="protein sequence ID" value="SDY02083.1"/>
    <property type="molecule type" value="Genomic_DNA"/>
</dbReference>
<dbReference type="AlphaFoldDB" id="A0A1H3GFH4"/>
<proteinExistence type="predicted"/>
<evidence type="ECO:0000313" key="1">
    <source>
        <dbReference type="EMBL" id="SDY02083.1"/>
    </source>
</evidence>
<organism evidence="1 2">
    <name type="scientific">Pseudomonas salomonii</name>
    <dbReference type="NCBI Taxonomy" id="191391"/>
    <lineage>
        <taxon>Bacteria</taxon>
        <taxon>Pseudomonadati</taxon>
        <taxon>Pseudomonadota</taxon>
        <taxon>Gammaproteobacteria</taxon>
        <taxon>Pseudomonadales</taxon>
        <taxon>Pseudomonadaceae</taxon>
        <taxon>Pseudomonas</taxon>
    </lineage>
</organism>
<gene>
    <name evidence="1" type="ORF">SAMN05216247_102439</name>
</gene>
<accession>A0A1H3GFH4</accession>
<dbReference type="Proteomes" id="UP000182902">
    <property type="component" value="Unassembled WGS sequence"/>
</dbReference>